<comment type="caution">
    <text evidence="2">The sequence shown here is derived from an EMBL/GenBank/DDBJ whole genome shotgun (WGS) entry which is preliminary data.</text>
</comment>
<reference evidence="2 3" key="1">
    <citation type="submission" date="2021-04" db="EMBL/GenBank/DDBJ databases">
        <title>Draft genome sequence of Paenibacillus cisolokensis, LC2-13A.</title>
        <authorList>
            <person name="Uke A."/>
            <person name="Chhe C."/>
            <person name="Baramee S."/>
            <person name="Kosugi A."/>
        </authorList>
    </citation>
    <scope>NUCLEOTIDE SEQUENCE [LARGE SCALE GENOMIC DNA]</scope>
    <source>
        <strain evidence="2 3">LC2-13A</strain>
    </source>
</reference>
<dbReference type="InterPro" id="IPR012337">
    <property type="entry name" value="RNaseH-like_sf"/>
</dbReference>
<proteinExistence type="predicted"/>
<dbReference type="Proteomes" id="UP000680304">
    <property type="component" value="Unassembled WGS sequence"/>
</dbReference>
<dbReference type="InterPro" id="IPR001584">
    <property type="entry name" value="Integrase_cat-core"/>
</dbReference>
<evidence type="ECO:0000313" key="3">
    <source>
        <dbReference type="Proteomes" id="UP000680304"/>
    </source>
</evidence>
<dbReference type="EMBL" id="BOVJ01000159">
    <property type="protein sequence ID" value="GIQ65938.1"/>
    <property type="molecule type" value="Genomic_DNA"/>
</dbReference>
<dbReference type="PROSITE" id="PS50994">
    <property type="entry name" value="INTEGRASE"/>
    <property type="match status" value="1"/>
</dbReference>
<dbReference type="PANTHER" id="PTHR35004">
    <property type="entry name" value="TRANSPOSASE RV3428C-RELATED"/>
    <property type="match status" value="1"/>
</dbReference>
<gene>
    <name evidence="2" type="ORF">PACILC2_45060</name>
</gene>
<accession>A0ABQ4NCI7</accession>
<dbReference type="SUPFAM" id="SSF53098">
    <property type="entry name" value="Ribonuclease H-like"/>
    <property type="match status" value="1"/>
</dbReference>
<protein>
    <recommendedName>
        <fullName evidence="1">Integrase catalytic domain-containing protein</fullName>
    </recommendedName>
</protein>
<dbReference type="InterPro" id="IPR015378">
    <property type="entry name" value="Transposase-like_Mu_C"/>
</dbReference>
<keyword evidence="3" id="KW-1185">Reference proteome</keyword>
<dbReference type="Pfam" id="PF09299">
    <property type="entry name" value="Mu-transpos_C"/>
    <property type="match status" value="1"/>
</dbReference>
<dbReference type="PANTHER" id="PTHR35004:SF6">
    <property type="entry name" value="TRANSPOSASE"/>
    <property type="match status" value="1"/>
</dbReference>
<evidence type="ECO:0000313" key="2">
    <source>
        <dbReference type="EMBL" id="GIQ65938.1"/>
    </source>
</evidence>
<sequence length="119" mass="13959">MRRPQGRGKIERWFRFVDTSFKPEAYAQIEQGRLTTLAELNAALAAWLDGYYHTREHGSTKQSPRDRLAARARPMRRKTLAELTEIFLWEETRTVDKTGCIRLDGNTYEVDLELCKKRV</sequence>
<evidence type="ECO:0000259" key="1">
    <source>
        <dbReference type="PROSITE" id="PS50994"/>
    </source>
</evidence>
<organism evidence="2 3">
    <name type="scientific">Paenibacillus cisolokensis</name>
    <dbReference type="NCBI Taxonomy" id="1658519"/>
    <lineage>
        <taxon>Bacteria</taxon>
        <taxon>Bacillati</taxon>
        <taxon>Bacillota</taxon>
        <taxon>Bacilli</taxon>
        <taxon>Bacillales</taxon>
        <taxon>Paenibacillaceae</taxon>
        <taxon>Paenibacillus</taxon>
    </lineage>
</organism>
<name>A0ABQ4NCI7_9BACL</name>
<feature type="domain" description="Integrase catalytic" evidence="1">
    <location>
        <begin position="1"/>
        <end position="72"/>
    </location>
</feature>